<gene>
    <name evidence="1" type="ORF">BDZ83DRAFT_749000</name>
</gene>
<dbReference type="AlphaFoldDB" id="A0AAD8UWG2"/>
<dbReference type="RefSeq" id="XP_060368646.1">
    <property type="nucleotide sequence ID" value="XM_060513706.1"/>
</dbReference>
<dbReference type="Proteomes" id="UP001244207">
    <property type="component" value="Unassembled WGS sequence"/>
</dbReference>
<keyword evidence="2" id="KW-1185">Reference proteome</keyword>
<dbReference type="EMBL" id="JAHMHS010000016">
    <property type="protein sequence ID" value="KAK1728591.1"/>
    <property type="molecule type" value="Genomic_DNA"/>
</dbReference>
<dbReference type="PANTHER" id="PTHR10622:SF10">
    <property type="entry name" value="HET DOMAIN-CONTAINING PROTEIN"/>
    <property type="match status" value="1"/>
</dbReference>
<comment type="caution">
    <text evidence="1">The sequence shown here is derived from an EMBL/GenBank/DDBJ whole genome shotgun (WGS) entry which is preliminary data.</text>
</comment>
<dbReference type="PANTHER" id="PTHR10622">
    <property type="entry name" value="HET DOMAIN-CONTAINING PROTEIN"/>
    <property type="match status" value="1"/>
</dbReference>
<evidence type="ECO:0000313" key="1">
    <source>
        <dbReference type="EMBL" id="KAK1728591.1"/>
    </source>
</evidence>
<proteinExistence type="predicted"/>
<name>A0AAD8UWG2_GLOAC</name>
<evidence type="ECO:0000313" key="2">
    <source>
        <dbReference type="Proteomes" id="UP001244207"/>
    </source>
</evidence>
<organism evidence="1 2">
    <name type="scientific">Glomerella acutata</name>
    <name type="common">Colletotrichum acutatum</name>
    <dbReference type="NCBI Taxonomy" id="27357"/>
    <lineage>
        <taxon>Eukaryota</taxon>
        <taxon>Fungi</taxon>
        <taxon>Dikarya</taxon>
        <taxon>Ascomycota</taxon>
        <taxon>Pezizomycotina</taxon>
        <taxon>Sordariomycetes</taxon>
        <taxon>Hypocreomycetidae</taxon>
        <taxon>Glomerellales</taxon>
        <taxon>Glomerellaceae</taxon>
        <taxon>Colletotrichum</taxon>
        <taxon>Colletotrichum acutatum species complex</taxon>
    </lineage>
</organism>
<accession>A0AAD8UWG2</accession>
<dbReference type="GeneID" id="85397604"/>
<reference evidence="1" key="1">
    <citation type="submission" date="2021-12" db="EMBL/GenBank/DDBJ databases">
        <title>Comparative genomics, transcriptomics and evolutionary studies reveal genomic signatures of adaptation to plant cell wall in hemibiotrophic fungi.</title>
        <authorList>
            <consortium name="DOE Joint Genome Institute"/>
            <person name="Baroncelli R."/>
            <person name="Diaz J.F."/>
            <person name="Benocci T."/>
            <person name="Peng M."/>
            <person name="Battaglia E."/>
            <person name="Haridas S."/>
            <person name="Andreopoulos W."/>
            <person name="Labutti K."/>
            <person name="Pangilinan J."/>
            <person name="Floch G.L."/>
            <person name="Makela M.R."/>
            <person name="Henrissat B."/>
            <person name="Grigoriev I.V."/>
            <person name="Crouch J.A."/>
            <person name="De Vries R.P."/>
            <person name="Sukno S.A."/>
            <person name="Thon M.R."/>
        </authorList>
    </citation>
    <scope>NUCLEOTIDE SEQUENCE</scope>
    <source>
        <strain evidence="1">CBS 112980</strain>
    </source>
</reference>
<protein>
    <submittedName>
        <fullName evidence="1">Uncharacterized protein</fullName>
    </submittedName>
</protein>
<sequence length="192" mass="21901">MPLLYGERSAAFMRLQEELIRISDDQTIFCWTWDHTIPQDWSRLLAPSPAAFDGGDPFFCGSETDEHIVEWRKPISYLMTNVGLRIRLPTLKISGLDLAVLNVSERRSESGEQDTSTGRVCIPLMTNSYLDEVFGVSSTLVDDSAASAQRWAIPEQPITIYELRNIYPSSLQDFYIRPLQRDAKMIRNTISH</sequence>